<sequence length="72" mass="7819">MARSDEGKIMGMHAGSNGDLRSNIPWSFGCFVLGTCSSHVLEPSSNPAYADILLPLWLCSSTRCWSFVALLL</sequence>
<keyword evidence="2" id="KW-1185">Reference proteome</keyword>
<protein>
    <submittedName>
        <fullName evidence="1">Uncharacterized protein</fullName>
    </submittedName>
</protein>
<name>A0A314UB55_PRUYE</name>
<evidence type="ECO:0000313" key="2">
    <source>
        <dbReference type="Proteomes" id="UP000250321"/>
    </source>
</evidence>
<dbReference type="EMBL" id="PJQY01003851">
    <property type="protein sequence ID" value="PQM33956.1"/>
    <property type="molecule type" value="Genomic_DNA"/>
</dbReference>
<proteinExistence type="predicted"/>
<comment type="caution">
    <text evidence="1">The sequence shown here is derived from an EMBL/GenBank/DDBJ whole genome shotgun (WGS) entry which is preliminary data.</text>
</comment>
<dbReference type="AlphaFoldDB" id="A0A314UB55"/>
<organism evidence="1 2">
    <name type="scientific">Prunus yedoensis var. nudiflora</name>
    <dbReference type="NCBI Taxonomy" id="2094558"/>
    <lineage>
        <taxon>Eukaryota</taxon>
        <taxon>Viridiplantae</taxon>
        <taxon>Streptophyta</taxon>
        <taxon>Embryophyta</taxon>
        <taxon>Tracheophyta</taxon>
        <taxon>Spermatophyta</taxon>
        <taxon>Magnoliopsida</taxon>
        <taxon>eudicotyledons</taxon>
        <taxon>Gunneridae</taxon>
        <taxon>Pentapetalae</taxon>
        <taxon>rosids</taxon>
        <taxon>fabids</taxon>
        <taxon>Rosales</taxon>
        <taxon>Rosaceae</taxon>
        <taxon>Amygdaloideae</taxon>
        <taxon>Amygdaleae</taxon>
        <taxon>Prunus</taxon>
    </lineage>
</organism>
<gene>
    <name evidence="1" type="ORF">Pyn_37412</name>
</gene>
<accession>A0A314UB55</accession>
<evidence type="ECO:0000313" key="1">
    <source>
        <dbReference type="EMBL" id="PQM33956.1"/>
    </source>
</evidence>
<reference evidence="1 2" key="1">
    <citation type="submission" date="2018-02" db="EMBL/GenBank/DDBJ databases">
        <title>Draft genome of wild Prunus yedoensis var. nudiflora.</title>
        <authorList>
            <person name="Baek S."/>
            <person name="Kim J.-H."/>
            <person name="Choi K."/>
            <person name="Kim G.-B."/>
            <person name="Cho A."/>
            <person name="Jang H."/>
            <person name="Shin C.-H."/>
            <person name="Yu H.-J."/>
            <person name="Mun J.-H."/>
        </authorList>
    </citation>
    <scope>NUCLEOTIDE SEQUENCE [LARGE SCALE GENOMIC DNA]</scope>
    <source>
        <strain evidence="2">cv. Jeju island</strain>
        <tissue evidence="1">Leaf</tissue>
    </source>
</reference>
<dbReference type="Proteomes" id="UP000250321">
    <property type="component" value="Unassembled WGS sequence"/>
</dbReference>